<feature type="region of interest" description="Disordered" evidence="1">
    <location>
        <begin position="93"/>
        <end position="116"/>
    </location>
</feature>
<evidence type="ECO:0000256" key="1">
    <source>
        <dbReference type="SAM" id="MobiDB-lite"/>
    </source>
</evidence>
<dbReference type="EMBL" id="GECZ01005370">
    <property type="protein sequence ID" value="JAS64399.1"/>
    <property type="molecule type" value="Transcribed_RNA"/>
</dbReference>
<accession>A0A1B6GPR7</accession>
<reference evidence="2" key="1">
    <citation type="submission" date="2015-11" db="EMBL/GenBank/DDBJ databases">
        <title>De novo transcriptome assembly of four potential Pierce s Disease insect vectors from Arizona vineyards.</title>
        <authorList>
            <person name="Tassone E.E."/>
        </authorList>
    </citation>
    <scope>NUCLEOTIDE SEQUENCE</scope>
</reference>
<proteinExistence type="predicted"/>
<dbReference type="AlphaFoldDB" id="A0A1B6GPR7"/>
<organism evidence="2">
    <name type="scientific">Cuerna arida</name>
    <dbReference type="NCBI Taxonomy" id="1464854"/>
    <lineage>
        <taxon>Eukaryota</taxon>
        <taxon>Metazoa</taxon>
        <taxon>Ecdysozoa</taxon>
        <taxon>Arthropoda</taxon>
        <taxon>Hexapoda</taxon>
        <taxon>Insecta</taxon>
        <taxon>Pterygota</taxon>
        <taxon>Neoptera</taxon>
        <taxon>Paraneoptera</taxon>
        <taxon>Hemiptera</taxon>
        <taxon>Auchenorrhyncha</taxon>
        <taxon>Membracoidea</taxon>
        <taxon>Cicadellidae</taxon>
        <taxon>Cicadellinae</taxon>
        <taxon>Proconiini</taxon>
        <taxon>Cuerna</taxon>
    </lineage>
</organism>
<gene>
    <name evidence="2" type="ORF">g.4623</name>
</gene>
<protein>
    <submittedName>
        <fullName evidence="2">Uncharacterized protein</fullName>
    </submittedName>
</protein>
<sequence length="116" mass="12602">MAVKEQFEWKMQKQKKKLLVLRSNRTAPTSAKSIAGERVLPPLKTTGACNWARPSTAKSLPSQGWGLGLSLEEVNPPQDSSLKLEVLQSARTLARTSGSDTDDDNDVIYVKSSGSS</sequence>
<evidence type="ECO:0000313" key="2">
    <source>
        <dbReference type="EMBL" id="JAS64399.1"/>
    </source>
</evidence>
<name>A0A1B6GPR7_9HEMI</name>